<dbReference type="Pfam" id="PF01522">
    <property type="entry name" value="Polysacc_deac_1"/>
    <property type="match status" value="1"/>
</dbReference>
<comment type="caution">
    <text evidence="4">The sequence shown here is derived from an EMBL/GenBank/DDBJ whole genome shotgun (WGS) entry which is preliminary data.</text>
</comment>
<dbReference type="InterPro" id="IPR050248">
    <property type="entry name" value="Polysacc_deacetylase_ArnD"/>
</dbReference>
<accession>A0A644W0J7</accession>
<dbReference type="InterPro" id="IPR002509">
    <property type="entry name" value="NODB_dom"/>
</dbReference>
<evidence type="ECO:0000259" key="3">
    <source>
        <dbReference type="PROSITE" id="PS51677"/>
    </source>
</evidence>
<dbReference type="Gene3D" id="3.20.20.370">
    <property type="entry name" value="Glycoside hydrolase/deacetylase"/>
    <property type="match status" value="1"/>
</dbReference>
<dbReference type="AlphaFoldDB" id="A0A644W0J7"/>
<proteinExistence type="predicted"/>
<organism evidence="4">
    <name type="scientific">bioreactor metagenome</name>
    <dbReference type="NCBI Taxonomy" id="1076179"/>
    <lineage>
        <taxon>unclassified sequences</taxon>
        <taxon>metagenomes</taxon>
        <taxon>ecological metagenomes</taxon>
    </lineage>
</organism>
<dbReference type="CDD" id="cd10917">
    <property type="entry name" value="CE4_NodB_like_6s_7s"/>
    <property type="match status" value="1"/>
</dbReference>
<dbReference type="SUPFAM" id="SSF88713">
    <property type="entry name" value="Glycoside hydrolase/deacetylase"/>
    <property type="match status" value="1"/>
</dbReference>
<sequence>MQFPGFLRPLFGKLIWRVKTESKLIYLTFDDGPVPEVTPQVLDILDEYGWKATFFCVGDNVRKYPEVYQEVLRRGHRVGNHSFNHIRGYRYTVEDYVANVKKASAYIDSRLFRPPHGRITFSQIKALKGDYDIVMWDVITFDYDKKKKPEQIMRTVRRYLRKGSVVVFHDSIKAKENVLTVLPQALAYWKDRGYSYGLL</sequence>
<dbReference type="PROSITE" id="PS51677">
    <property type="entry name" value="NODB"/>
    <property type="match status" value="1"/>
</dbReference>
<evidence type="ECO:0000256" key="1">
    <source>
        <dbReference type="ARBA" id="ARBA00022723"/>
    </source>
</evidence>
<keyword evidence="1" id="KW-0479">Metal-binding</keyword>
<name>A0A644W0J7_9ZZZZ</name>
<dbReference type="InterPro" id="IPR011330">
    <property type="entry name" value="Glyco_hydro/deAcase_b/a-brl"/>
</dbReference>
<dbReference type="EMBL" id="VSSQ01000546">
    <property type="protein sequence ID" value="MPL97239.1"/>
    <property type="molecule type" value="Genomic_DNA"/>
</dbReference>
<gene>
    <name evidence="4" type="primary">pgdA_6</name>
    <name evidence="4" type="ORF">SDC9_43428</name>
</gene>
<reference evidence="4" key="1">
    <citation type="submission" date="2019-08" db="EMBL/GenBank/DDBJ databases">
        <authorList>
            <person name="Kucharzyk K."/>
            <person name="Murdoch R.W."/>
            <person name="Higgins S."/>
            <person name="Loffler F."/>
        </authorList>
    </citation>
    <scope>NUCLEOTIDE SEQUENCE</scope>
</reference>
<dbReference type="GO" id="GO:0016810">
    <property type="term" value="F:hydrolase activity, acting on carbon-nitrogen (but not peptide) bonds"/>
    <property type="evidence" value="ECO:0007669"/>
    <property type="project" value="InterPro"/>
</dbReference>
<dbReference type="PANTHER" id="PTHR10587">
    <property type="entry name" value="GLYCOSYL TRANSFERASE-RELATED"/>
    <property type="match status" value="1"/>
</dbReference>
<dbReference type="GO" id="GO:0046872">
    <property type="term" value="F:metal ion binding"/>
    <property type="evidence" value="ECO:0007669"/>
    <property type="project" value="UniProtKB-KW"/>
</dbReference>
<dbReference type="PANTHER" id="PTHR10587:SF133">
    <property type="entry name" value="CHITIN DEACETYLASE 1-RELATED"/>
    <property type="match status" value="1"/>
</dbReference>
<protein>
    <submittedName>
        <fullName evidence="4">Peptidoglycan-N-acetylglucosamine deacetylase</fullName>
        <ecNumber evidence="4">3.5.1.104</ecNumber>
    </submittedName>
</protein>
<dbReference type="GO" id="GO:0005975">
    <property type="term" value="P:carbohydrate metabolic process"/>
    <property type="evidence" value="ECO:0007669"/>
    <property type="project" value="InterPro"/>
</dbReference>
<dbReference type="GO" id="GO:0016020">
    <property type="term" value="C:membrane"/>
    <property type="evidence" value="ECO:0007669"/>
    <property type="project" value="TreeGrafter"/>
</dbReference>
<dbReference type="EC" id="3.5.1.104" evidence="4"/>
<feature type="domain" description="NodB homology" evidence="3">
    <location>
        <begin position="23"/>
        <end position="197"/>
    </location>
</feature>
<evidence type="ECO:0000313" key="4">
    <source>
        <dbReference type="EMBL" id="MPL97239.1"/>
    </source>
</evidence>
<evidence type="ECO:0000256" key="2">
    <source>
        <dbReference type="ARBA" id="ARBA00022801"/>
    </source>
</evidence>
<keyword evidence="2 4" id="KW-0378">Hydrolase</keyword>